<protein>
    <recommendedName>
        <fullName evidence="6">Small ribosomal subunit protein mS23</fullName>
    </recommendedName>
</protein>
<keyword evidence="4" id="KW-0496">Mitochondrion</keyword>
<evidence type="ECO:0000256" key="4">
    <source>
        <dbReference type="ARBA" id="ARBA00023128"/>
    </source>
</evidence>
<dbReference type="PANTHER" id="PTHR15925">
    <property type="entry name" value="MITOCHONDRIAL RIBOSOMAL PROTEIN S23"/>
    <property type="match status" value="1"/>
</dbReference>
<comment type="similarity">
    <text evidence="2">Belongs to the mitochondrion-specific ribosomal protein mS23 family.</text>
</comment>
<dbReference type="CDD" id="cd23701">
    <property type="entry name" value="At1g26750"/>
    <property type="match status" value="1"/>
</dbReference>
<dbReference type="Proteomes" id="UP000837857">
    <property type="component" value="Chromosome 10"/>
</dbReference>
<evidence type="ECO:0000256" key="3">
    <source>
        <dbReference type="ARBA" id="ARBA00022980"/>
    </source>
</evidence>
<comment type="subcellular location">
    <subcellularLocation>
        <location evidence="1">Mitochondrion</location>
    </subcellularLocation>
</comment>
<keyword evidence="5" id="KW-0687">Ribonucleoprotein</keyword>
<dbReference type="Pfam" id="PF10484">
    <property type="entry name" value="MRP-S23"/>
    <property type="match status" value="1"/>
</dbReference>
<dbReference type="InterPro" id="IPR059242">
    <property type="entry name" value="mS23_dom"/>
</dbReference>
<evidence type="ECO:0000256" key="5">
    <source>
        <dbReference type="ARBA" id="ARBA00023274"/>
    </source>
</evidence>
<proteinExistence type="inferred from homology"/>
<dbReference type="EMBL" id="OW152822">
    <property type="protein sequence ID" value="CAH2037259.1"/>
    <property type="molecule type" value="Genomic_DNA"/>
</dbReference>
<evidence type="ECO:0000256" key="1">
    <source>
        <dbReference type="ARBA" id="ARBA00004173"/>
    </source>
</evidence>
<evidence type="ECO:0000256" key="2">
    <source>
        <dbReference type="ARBA" id="ARBA00009864"/>
    </source>
</evidence>
<name>A0ABN8HRY7_9NEOP</name>
<dbReference type="InterPro" id="IPR023611">
    <property type="entry name" value="mS23_dom_met"/>
</dbReference>
<accession>A0ABN8HRY7</accession>
<feature type="domain" description="Small ribosomal subunit protein mS23 conserved" evidence="7">
    <location>
        <begin position="2"/>
        <end position="121"/>
    </location>
</feature>
<dbReference type="InterPro" id="IPR019520">
    <property type="entry name" value="Ribosomal_mS23_met"/>
</dbReference>
<reference evidence="8" key="1">
    <citation type="submission" date="2022-03" db="EMBL/GenBank/DDBJ databases">
        <authorList>
            <person name="Martin H S."/>
        </authorList>
    </citation>
    <scope>NUCLEOTIDE SEQUENCE</scope>
</reference>
<keyword evidence="9" id="KW-1185">Reference proteome</keyword>
<keyword evidence="3" id="KW-0689">Ribosomal protein</keyword>
<evidence type="ECO:0000313" key="8">
    <source>
        <dbReference type="EMBL" id="CAH2037259.1"/>
    </source>
</evidence>
<sequence length="166" mass="18721">MATSRLERIGTIFSRVEGLLTRGAMKPDDRPLWFDVYKAFPPIEEPKFARPKPEAKPIREILYKEDIVRAKFHVAGHGIGINMLSQVGETQIKRLIQQYEKLKSENVPENNLIEKSVAAVSAEPPLSVTIVKSVKSISNPCKMLHFRLLNGKACQYFVKESTKVSA</sequence>
<evidence type="ECO:0000259" key="7">
    <source>
        <dbReference type="Pfam" id="PF10484"/>
    </source>
</evidence>
<evidence type="ECO:0000313" key="9">
    <source>
        <dbReference type="Proteomes" id="UP000837857"/>
    </source>
</evidence>
<organism evidence="8 9">
    <name type="scientific">Iphiclides podalirius</name>
    <name type="common">scarce swallowtail</name>
    <dbReference type="NCBI Taxonomy" id="110791"/>
    <lineage>
        <taxon>Eukaryota</taxon>
        <taxon>Metazoa</taxon>
        <taxon>Ecdysozoa</taxon>
        <taxon>Arthropoda</taxon>
        <taxon>Hexapoda</taxon>
        <taxon>Insecta</taxon>
        <taxon>Pterygota</taxon>
        <taxon>Neoptera</taxon>
        <taxon>Endopterygota</taxon>
        <taxon>Lepidoptera</taxon>
        <taxon>Glossata</taxon>
        <taxon>Ditrysia</taxon>
        <taxon>Papilionoidea</taxon>
        <taxon>Papilionidae</taxon>
        <taxon>Papilioninae</taxon>
        <taxon>Iphiclides</taxon>
    </lineage>
</organism>
<evidence type="ECO:0000256" key="6">
    <source>
        <dbReference type="ARBA" id="ARBA00035137"/>
    </source>
</evidence>
<feature type="non-terminal residue" evidence="8">
    <location>
        <position position="166"/>
    </location>
</feature>
<gene>
    <name evidence="8" type="ORF">IPOD504_LOCUS1090</name>
</gene>
<dbReference type="PANTHER" id="PTHR15925:SF2">
    <property type="entry name" value="SMALL RIBOSOMAL SUBUNIT PROTEIN MS23"/>
    <property type="match status" value="1"/>
</dbReference>